<evidence type="ECO:0000256" key="2">
    <source>
        <dbReference type="PIRSR" id="PIRSR620023-2"/>
    </source>
</evidence>
<protein>
    <recommendedName>
        <fullName evidence="3">N-acetyltransferase domain-containing protein</fullName>
    </recommendedName>
</protein>
<feature type="domain" description="N-acetyltransferase" evidence="3">
    <location>
        <begin position="350"/>
        <end position="499"/>
    </location>
</feature>
<dbReference type="InterPro" id="IPR016181">
    <property type="entry name" value="Acyl_CoA_acyltransferase"/>
</dbReference>
<dbReference type="Pfam" id="PF13302">
    <property type="entry name" value="Acetyltransf_3"/>
    <property type="match status" value="1"/>
</dbReference>
<dbReference type="PANTHER" id="PTHR21015:SF22">
    <property type="entry name" value="GLYCOSYLTRANSFERASE"/>
    <property type="match status" value="1"/>
</dbReference>
<dbReference type="InterPro" id="IPR007235">
    <property type="entry name" value="Glyco_trans_28_C"/>
</dbReference>
<dbReference type="GO" id="GO:0016747">
    <property type="term" value="F:acyltransferase activity, transferring groups other than amino-acyl groups"/>
    <property type="evidence" value="ECO:0007669"/>
    <property type="project" value="InterPro"/>
</dbReference>
<evidence type="ECO:0000256" key="1">
    <source>
        <dbReference type="PIRSR" id="PIRSR620023-1"/>
    </source>
</evidence>
<reference evidence="4 5" key="1">
    <citation type="submission" date="2019-12" db="EMBL/GenBank/DDBJ databases">
        <title>complete genome sequences of Pseudomonas otitidis str. WP8-S17-CRE-03 isolated from wastewater treatment plant effluent.</title>
        <authorList>
            <person name="Sekizuka T."/>
            <person name="Itokawa K."/>
            <person name="Yatsu K."/>
            <person name="Inamine Y."/>
            <person name="Kuroda M."/>
        </authorList>
    </citation>
    <scope>NUCLEOTIDE SEQUENCE [LARGE SCALE GENOMIC DNA]</scope>
    <source>
        <strain evidence="4 5">WP8-S17-CRE-03</strain>
    </source>
</reference>
<proteinExistence type="predicted"/>
<feature type="binding site" evidence="2">
    <location>
        <position position="264"/>
    </location>
    <ligand>
        <name>substrate</name>
    </ligand>
</feature>
<dbReference type="Gene3D" id="3.40.630.30">
    <property type="match status" value="1"/>
</dbReference>
<dbReference type="Gene3D" id="3.40.50.2000">
    <property type="entry name" value="Glycogen Phosphorylase B"/>
    <property type="match status" value="1"/>
</dbReference>
<feature type="binding site" evidence="2">
    <location>
        <position position="166"/>
    </location>
    <ligand>
        <name>substrate</name>
    </ligand>
</feature>
<dbReference type="PROSITE" id="PS51186">
    <property type="entry name" value="GNAT"/>
    <property type="match status" value="1"/>
</dbReference>
<gene>
    <name evidence="4" type="ORF">WP8S17C03_19490</name>
</gene>
<dbReference type="GO" id="GO:0016758">
    <property type="term" value="F:hexosyltransferase activity"/>
    <property type="evidence" value="ECO:0007669"/>
    <property type="project" value="InterPro"/>
</dbReference>
<accession>A0A6S5RMU5</accession>
<dbReference type="Proteomes" id="UP000515591">
    <property type="component" value="Chromosome"/>
</dbReference>
<evidence type="ECO:0000313" key="5">
    <source>
        <dbReference type="Proteomes" id="UP000515591"/>
    </source>
</evidence>
<dbReference type="InterPro" id="IPR020023">
    <property type="entry name" value="PseG"/>
</dbReference>
<dbReference type="InterPro" id="IPR000182">
    <property type="entry name" value="GNAT_dom"/>
</dbReference>
<dbReference type="PANTHER" id="PTHR21015">
    <property type="entry name" value="UDP-N-ACETYLGLUCOSAMINE--N-ACETYLMURAMYL-(PENTAPEPTIDE) PYROPHOSPHORYL-UNDECAPRENOL N-ACETYLGLUCOSAMINE TRANSFERASE 1"/>
    <property type="match status" value="1"/>
</dbReference>
<evidence type="ECO:0000313" key="4">
    <source>
        <dbReference type="EMBL" id="BBT15900.1"/>
    </source>
</evidence>
<organism evidence="4 5">
    <name type="scientific">Metapseudomonas otitidis</name>
    <dbReference type="NCBI Taxonomy" id="319939"/>
    <lineage>
        <taxon>Bacteria</taxon>
        <taxon>Pseudomonadati</taxon>
        <taxon>Pseudomonadota</taxon>
        <taxon>Gammaproteobacteria</taxon>
        <taxon>Pseudomonadales</taxon>
        <taxon>Pseudomonadaceae</taxon>
        <taxon>Metapseudomonas</taxon>
    </lineage>
</organism>
<dbReference type="RefSeq" id="WP_182852262.1">
    <property type="nucleotide sequence ID" value="NZ_AP022213.1"/>
</dbReference>
<evidence type="ECO:0000259" key="3">
    <source>
        <dbReference type="PROSITE" id="PS51186"/>
    </source>
</evidence>
<dbReference type="EMBL" id="AP022213">
    <property type="protein sequence ID" value="BBT15900.1"/>
    <property type="molecule type" value="Genomic_DNA"/>
</dbReference>
<dbReference type="AlphaFoldDB" id="A0A6S5RMU5"/>
<sequence>MRVLVRADASLRIGSGHVMRCLTLAEALRQAGCDVQFACRPGLGDGLALIAARGFPVHRLEGVEDERACVESPLPWAEDLAALWQALPAGTTFDWCVVDHYGLGAEWERGVRLRARWVMAIDDLLHRPHEVDLLLDQNATARQRLDDDSLATVRQPLLGPHFALLREAFQGAPIAVADRVERVLVSFGGVDIGGETLKALAALETFPDVAVDVVAGAANPAWSELEQRVSQRRHWTLHRHVDDFAGLMRQADLCIGAGGGTTWERAALGLPTLCVSLAPNQRPNAERLAEAGLHLYLGEAADLAVDDYRAALRILLGNPGLRRSLAARGRETVDGRGVRRVVAALLARDLRMRAATPDDARLLFEGRNAESVRRASLNTEPVEWSSHVRWLERVLASPDQHLLWLAEAADGPVGVLRYDRIEAARVEVSLYLLPGRDSAGWGLYMLQAGEAALVLHWPEVSGVEARVRPDNLASLLLFERAGFTQRHCVFQRTLQGESR</sequence>
<dbReference type="SUPFAM" id="SSF55729">
    <property type="entry name" value="Acyl-CoA N-acyltransferases (Nat)"/>
    <property type="match status" value="1"/>
</dbReference>
<name>A0A6S5RMU5_9GAMM</name>
<dbReference type="Gene3D" id="3.40.50.11190">
    <property type="match status" value="1"/>
</dbReference>
<feature type="active site" description="Proton acceptor" evidence="1">
    <location>
        <position position="17"/>
    </location>
</feature>
<dbReference type="NCBIfam" id="TIGR03590">
    <property type="entry name" value="PseG"/>
    <property type="match status" value="1"/>
</dbReference>
<dbReference type="Pfam" id="PF04101">
    <property type="entry name" value="Glyco_tran_28_C"/>
    <property type="match status" value="1"/>
</dbReference>
<dbReference type="SUPFAM" id="SSF53756">
    <property type="entry name" value="UDP-Glycosyltransferase/glycogen phosphorylase"/>
    <property type="match status" value="1"/>
</dbReference>